<dbReference type="GeneID" id="39981167"/>
<organism evidence="1 2">
    <name type="scientific">Trypanosoma theileri</name>
    <dbReference type="NCBI Taxonomy" id="67003"/>
    <lineage>
        <taxon>Eukaryota</taxon>
        <taxon>Discoba</taxon>
        <taxon>Euglenozoa</taxon>
        <taxon>Kinetoplastea</taxon>
        <taxon>Metakinetoplastina</taxon>
        <taxon>Trypanosomatida</taxon>
        <taxon>Trypanosomatidae</taxon>
        <taxon>Trypanosoma</taxon>
    </lineage>
</organism>
<dbReference type="VEuPathDB" id="TriTrypDB:TM35_000017060"/>
<accession>A0A1X0PB74</accession>
<comment type="caution">
    <text evidence="1">The sequence shown here is derived from an EMBL/GenBank/DDBJ whole genome shotgun (WGS) entry which is preliminary data.</text>
</comment>
<keyword evidence="2" id="KW-1185">Reference proteome</keyword>
<dbReference type="OrthoDB" id="8583677at2759"/>
<dbReference type="Proteomes" id="UP000192257">
    <property type="component" value="Unassembled WGS sequence"/>
</dbReference>
<dbReference type="AlphaFoldDB" id="A0A1X0PB74"/>
<sequence>MIRRPQYRAKWSRMKQLMMAVLVLWLLLLLLADYRLTHPPKRMASPPHDDTIPRDEIVPNTVIPRDEIVPNTVIPRDEIVPNTVIPSDVTVPPEFVEALQAFEQNLAVVDGLQGNPDQPTHDFTDIIEVPGAGTPLPHDPTRTATAREWEACDQRDADFTPERDALCQAYLSNLNNMRYIKAMSSLLTQGRTIKFKLRYAHNNIEAIVKVSQQKFFFEATSEYLAFAVDRALNFSRIPTSAFVPLPLDYMKVATAYSALFSQWIERFVFQYNYTKRNFVPCSYPTDNQPKVSLCAHVTIQLWMYDVHSALTTFLALPYELDNAFIAKYYTPGHRLWPPKNSRLRAIGDVHDRSIFDFLIGNTDRGMNNHNNFVYGGCSNRTTCRRPPKSERIKGLAKYAFIDHGSSFYSHREPKDNAFFGEIDRIPICRFRRSTYTTMSNFREADPSNPQYPLVMHIRKSLSPFIFRVTHLSVFQKIQTRLEKILNIVERCLQRHTPLEVFSLPSHWEISIPEELIDVENPSTPDNRDEVENAAEV</sequence>
<dbReference type="RefSeq" id="XP_028887895.1">
    <property type="nucleotide sequence ID" value="XM_029021387.1"/>
</dbReference>
<evidence type="ECO:0000313" key="1">
    <source>
        <dbReference type="EMBL" id="ORC93829.1"/>
    </source>
</evidence>
<proteinExistence type="predicted"/>
<name>A0A1X0PB74_9TRYP</name>
<evidence type="ECO:0000313" key="2">
    <source>
        <dbReference type="Proteomes" id="UP000192257"/>
    </source>
</evidence>
<dbReference type="EMBL" id="NBCO01000001">
    <property type="protein sequence ID" value="ORC93829.1"/>
    <property type="molecule type" value="Genomic_DNA"/>
</dbReference>
<protein>
    <submittedName>
        <fullName evidence="1">Uncharacterized protein</fullName>
    </submittedName>
</protein>
<gene>
    <name evidence="1" type="ORF">TM35_000017060</name>
</gene>
<reference evidence="1 2" key="1">
    <citation type="submission" date="2017-03" db="EMBL/GenBank/DDBJ databases">
        <title>An alternative strategy for trypanosome survival in the mammalian bloodstream revealed through genome and transcriptome analysis of the ubiquitous bovine parasite Trypanosoma (Megatrypanum) theileri.</title>
        <authorList>
            <person name="Kelly S."/>
            <person name="Ivens A."/>
            <person name="Mott A."/>
            <person name="O'Neill E."/>
            <person name="Emms D."/>
            <person name="Macleod O."/>
            <person name="Voorheis P."/>
            <person name="Matthews J."/>
            <person name="Matthews K."/>
            <person name="Carrington M."/>
        </authorList>
    </citation>
    <scope>NUCLEOTIDE SEQUENCE [LARGE SCALE GENOMIC DNA]</scope>
    <source>
        <strain evidence="1">Edinburgh</strain>
    </source>
</reference>